<evidence type="ECO:0000256" key="1">
    <source>
        <dbReference type="SAM" id="Phobius"/>
    </source>
</evidence>
<keyword evidence="1" id="KW-0812">Transmembrane</keyword>
<proteinExistence type="predicted"/>
<dbReference type="EMBL" id="ML180091">
    <property type="protein sequence ID" value="THU79026.1"/>
    <property type="molecule type" value="Genomic_DNA"/>
</dbReference>
<protein>
    <submittedName>
        <fullName evidence="2">Uncharacterized protein</fullName>
    </submittedName>
</protein>
<accession>A0A4S8KT59</accession>
<keyword evidence="1" id="KW-1133">Transmembrane helix</keyword>
<evidence type="ECO:0000313" key="2">
    <source>
        <dbReference type="EMBL" id="THU79026.1"/>
    </source>
</evidence>
<keyword evidence="3" id="KW-1185">Reference proteome</keyword>
<gene>
    <name evidence="2" type="ORF">K435DRAFT_845582</name>
</gene>
<feature type="transmembrane region" description="Helical" evidence="1">
    <location>
        <begin position="221"/>
        <end position="242"/>
    </location>
</feature>
<dbReference type="Proteomes" id="UP000297245">
    <property type="component" value="Unassembled WGS sequence"/>
</dbReference>
<reference evidence="2 3" key="1">
    <citation type="journal article" date="2019" name="Nat. Ecol. Evol.">
        <title>Megaphylogeny resolves global patterns of mushroom evolution.</title>
        <authorList>
            <person name="Varga T."/>
            <person name="Krizsan K."/>
            <person name="Foldi C."/>
            <person name="Dima B."/>
            <person name="Sanchez-Garcia M."/>
            <person name="Sanchez-Ramirez S."/>
            <person name="Szollosi G.J."/>
            <person name="Szarkandi J.G."/>
            <person name="Papp V."/>
            <person name="Albert L."/>
            <person name="Andreopoulos W."/>
            <person name="Angelini C."/>
            <person name="Antonin V."/>
            <person name="Barry K.W."/>
            <person name="Bougher N.L."/>
            <person name="Buchanan P."/>
            <person name="Buyck B."/>
            <person name="Bense V."/>
            <person name="Catcheside P."/>
            <person name="Chovatia M."/>
            <person name="Cooper J."/>
            <person name="Damon W."/>
            <person name="Desjardin D."/>
            <person name="Finy P."/>
            <person name="Geml J."/>
            <person name="Haridas S."/>
            <person name="Hughes K."/>
            <person name="Justo A."/>
            <person name="Karasinski D."/>
            <person name="Kautmanova I."/>
            <person name="Kiss B."/>
            <person name="Kocsube S."/>
            <person name="Kotiranta H."/>
            <person name="LaButti K.M."/>
            <person name="Lechner B.E."/>
            <person name="Liimatainen K."/>
            <person name="Lipzen A."/>
            <person name="Lukacs Z."/>
            <person name="Mihaltcheva S."/>
            <person name="Morgado L.N."/>
            <person name="Niskanen T."/>
            <person name="Noordeloos M.E."/>
            <person name="Ohm R.A."/>
            <person name="Ortiz-Santana B."/>
            <person name="Ovrebo C."/>
            <person name="Racz N."/>
            <person name="Riley R."/>
            <person name="Savchenko A."/>
            <person name="Shiryaev A."/>
            <person name="Soop K."/>
            <person name="Spirin V."/>
            <person name="Szebenyi C."/>
            <person name="Tomsovsky M."/>
            <person name="Tulloss R.E."/>
            <person name="Uehling J."/>
            <person name="Grigoriev I.V."/>
            <person name="Vagvolgyi C."/>
            <person name="Papp T."/>
            <person name="Martin F.M."/>
            <person name="Miettinen O."/>
            <person name="Hibbett D.S."/>
            <person name="Nagy L.G."/>
        </authorList>
    </citation>
    <scope>NUCLEOTIDE SEQUENCE [LARGE SCALE GENOMIC DNA]</scope>
    <source>
        <strain evidence="2 3">CBS 962.96</strain>
    </source>
</reference>
<dbReference type="AlphaFoldDB" id="A0A4S8KT59"/>
<sequence length="338" mass="38169">MQNYSARKRSMTTHTTGSGQAWFRSEYGVPKHFSSTGPRSHARYSYSLMTQHDGFHFSFNVHFVPAIFSWRHSSGLLSTFHYLWTRTAGSLAITGVADPLFITFAVVLISTGTLLTGPIRVLIVLNMFTHYSLACTIPPGVVDAEGPQLPKTFLKHLLWASLKRSTDDHAYRALSPLENGFRGDERTGRLNITRAEITKCRKCGQMRPEIVRDKPYVPPNLFLLFLMYLCLSTAFDILLGYQQFLNALGLSFQILWSYHVPVIAYLPTFILSCVLCFAVGTMLIVALWSFMKGETSVEAQDHEIYRKVALSRGEASIDSYNLRKMQNLNMFFHIGEGG</sequence>
<name>A0A4S8KT59_DENBC</name>
<keyword evidence="1" id="KW-0472">Membrane</keyword>
<dbReference type="OrthoDB" id="9909019at2759"/>
<feature type="transmembrane region" description="Helical" evidence="1">
    <location>
        <begin position="262"/>
        <end position="288"/>
    </location>
</feature>
<evidence type="ECO:0000313" key="3">
    <source>
        <dbReference type="Proteomes" id="UP000297245"/>
    </source>
</evidence>
<organism evidence="2 3">
    <name type="scientific">Dendrothele bispora (strain CBS 962.96)</name>
    <dbReference type="NCBI Taxonomy" id="1314807"/>
    <lineage>
        <taxon>Eukaryota</taxon>
        <taxon>Fungi</taxon>
        <taxon>Dikarya</taxon>
        <taxon>Basidiomycota</taxon>
        <taxon>Agaricomycotina</taxon>
        <taxon>Agaricomycetes</taxon>
        <taxon>Agaricomycetidae</taxon>
        <taxon>Agaricales</taxon>
        <taxon>Agaricales incertae sedis</taxon>
        <taxon>Dendrothele</taxon>
    </lineage>
</organism>